<evidence type="ECO:0000313" key="2">
    <source>
        <dbReference type="EMBL" id="KIK58593.1"/>
    </source>
</evidence>
<evidence type="ECO:0008006" key="4">
    <source>
        <dbReference type="Google" id="ProtNLM"/>
    </source>
</evidence>
<reference evidence="2 3" key="1">
    <citation type="submission" date="2014-04" db="EMBL/GenBank/DDBJ databases">
        <title>Evolutionary Origins and Diversification of the Mycorrhizal Mutualists.</title>
        <authorList>
            <consortium name="DOE Joint Genome Institute"/>
            <consortium name="Mycorrhizal Genomics Consortium"/>
            <person name="Kohler A."/>
            <person name="Kuo A."/>
            <person name="Nagy L.G."/>
            <person name="Floudas D."/>
            <person name="Copeland A."/>
            <person name="Barry K.W."/>
            <person name="Cichocki N."/>
            <person name="Veneault-Fourrey C."/>
            <person name="LaButti K."/>
            <person name="Lindquist E.A."/>
            <person name="Lipzen A."/>
            <person name="Lundell T."/>
            <person name="Morin E."/>
            <person name="Murat C."/>
            <person name="Riley R."/>
            <person name="Ohm R."/>
            <person name="Sun H."/>
            <person name="Tunlid A."/>
            <person name="Henrissat B."/>
            <person name="Grigoriev I.V."/>
            <person name="Hibbett D.S."/>
            <person name="Martin F."/>
        </authorList>
    </citation>
    <scope>NUCLEOTIDE SEQUENCE [LARGE SCALE GENOMIC DNA]</scope>
    <source>
        <strain evidence="2 3">FD-317 M1</strain>
    </source>
</reference>
<keyword evidence="3" id="KW-1185">Reference proteome</keyword>
<dbReference type="AlphaFoldDB" id="A0A0D0CSF8"/>
<feature type="compositionally biased region" description="Basic and acidic residues" evidence="1">
    <location>
        <begin position="220"/>
        <end position="229"/>
    </location>
</feature>
<evidence type="ECO:0000256" key="1">
    <source>
        <dbReference type="SAM" id="MobiDB-lite"/>
    </source>
</evidence>
<feature type="compositionally biased region" description="Polar residues" evidence="1">
    <location>
        <begin position="126"/>
        <end position="146"/>
    </location>
</feature>
<accession>A0A0D0CSF8</accession>
<dbReference type="Proteomes" id="UP000053593">
    <property type="component" value="Unassembled WGS sequence"/>
</dbReference>
<protein>
    <recommendedName>
        <fullName evidence="4">C2H2-type domain-containing protein</fullName>
    </recommendedName>
</protein>
<gene>
    <name evidence="2" type="ORF">GYMLUDRAFT_692811</name>
</gene>
<dbReference type="HOGENOM" id="CLU_1209952_0_0_1"/>
<feature type="region of interest" description="Disordered" evidence="1">
    <location>
        <begin position="124"/>
        <end position="229"/>
    </location>
</feature>
<organism evidence="2 3">
    <name type="scientific">Collybiopsis luxurians FD-317 M1</name>
    <dbReference type="NCBI Taxonomy" id="944289"/>
    <lineage>
        <taxon>Eukaryota</taxon>
        <taxon>Fungi</taxon>
        <taxon>Dikarya</taxon>
        <taxon>Basidiomycota</taxon>
        <taxon>Agaricomycotina</taxon>
        <taxon>Agaricomycetes</taxon>
        <taxon>Agaricomycetidae</taxon>
        <taxon>Agaricales</taxon>
        <taxon>Marasmiineae</taxon>
        <taxon>Omphalotaceae</taxon>
        <taxon>Collybiopsis</taxon>
        <taxon>Collybiopsis luxurians</taxon>
    </lineage>
</organism>
<evidence type="ECO:0000313" key="3">
    <source>
        <dbReference type="Proteomes" id="UP000053593"/>
    </source>
</evidence>
<dbReference type="EMBL" id="KN834784">
    <property type="protein sequence ID" value="KIK58593.1"/>
    <property type="molecule type" value="Genomic_DNA"/>
</dbReference>
<proteinExistence type="predicted"/>
<name>A0A0D0CSF8_9AGAR</name>
<sequence>MPKRTSIYLYLRQSDIPAQVTCRWLLDESQTGSSECGMSFSTLREAQSHLKRHHISSSVKTPTCRWVECSATGKPFSSRSAFDHHFHLQHHPYSRLYCTNAGCEEGFQDRRALKRHLEICVENEPDNASSGETGSPHAQTQGSTAHAPSEVAQAHPHSLNLDVQSPGAVATPNGTGIGDPDATDSGAPLRFVFESPVSGYVRDRDSMEGGMNGYEDGENEDRRKRIRLE</sequence>
<dbReference type="Gene3D" id="3.30.160.60">
    <property type="entry name" value="Classic Zinc Finger"/>
    <property type="match status" value="1"/>
</dbReference>